<keyword evidence="4 11" id="KW-0175">Coiled coil</keyword>
<evidence type="ECO:0000256" key="1">
    <source>
        <dbReference type="ARBA" id="ARBA00004123"/>
    </source>
</evidence>
<keyword evidence="16" id="KW-1185">Reference proteome</keyword>
<feature type="region of interest" description="Disordered" evidence="12">
    <location>
        <begin position="1"/>
        <end position="34"/>
    </location>
</feature>
<feature type="coiled-coil region" evidence="11">
    <location>
        <begin position="88"/>
        <end position="151"/>
    </location>
</feature>
<feature type="compositionally biased region" description="Basic and acidic residues" evidence="12">
    <location>
        <begin position="1"/>
        <end position="25"/>
    </location>
</feature>
<gene>
    <name evidence="15" type="ORF">CARUB_v10002574mg</name>
</gene>
<evidence type="ECO:0000256" key="7">
    <source>
        <dbReference type="ARBA" id="ARBA00023163"/>
    </source>
</evidence>
<dbReference type="SUPFAM" id="SSF46689">
    <property type="entry name" value="Homeodomain-like"/>
    <property type="match status" value="1"/>
</dbReference>
<evidence type="ECO:0000259" key="13">
    <source>
        <dbReference type="PROSITE" id="PS50071"/>
    </source>
</evidence>
<dbReference type="Pfam" id="PF00046">
    <property type="entry name" value="Homeodomain"/>
    <property type="match status" value="1"/>
</dbReference>
<feature type="region of interest" description="Disordered" evidence="12">
    <location>
        <begin position="173"/>
        <end position="223"/>
    </location>
</feature>
<dbReference type="EMBL" id="KB870810">
    <property type="protein sequence ID" value="EOA19553.1"/>
    <property type="molecule type" value="Genomic_DNA"/>
</dbReference>
<keyword evidence="5 9" id="KW-0238">DNA-binding</keyword>
<organism evidence="15 16">
    <name type="scientific">Capsella rubella</name>
    <dbReference type="NCBI Taxonomy" id="81985"/>
    <lineage>
        <taxon>Eukaryota</taxon>
        <taxon>Viridiplantae</taxon>
        <taxon>Streptophyta</taxon>
        <taxon>Embryophyta</taxon>
        <taxon>Tracheophyta</taxon>
        <taxon>Spermatophyta</taxon>
        <taxon>Magnoliopsida</taxon>
        <taxon>eudicotyledons</taxon>
        <taxon>Gunneridae</taxon>
        <taxon>Pentapetalae</taxon>
        <taxon>rosids</taxon>
        <taxon>malvids</taxon>
        <taxon>Brassicales</taxon>
        <taxon>Brassicaceae</taxon>
        <taxon>Camelineae</taxon>
        <taxon>Capsella</taxon>
    </lineage>
</organism>
<keyword evidence="3" id="KW-0805">Transcription regulation</keyword>
<evidence type="ECO:0000256" key="5">
    <source>
        <dbReference type="ARBA" id="ARBA00023125"/>
    </source>
</evidence>
<dbReference type="GO" id="GO:0003677">
    <property type="term" value="F:DNA binding"/>
    <property type="evidence" value="ECO:0007669"/>
    <property type="project" value="UniProtKB-UniRule"/>
</dbReference>
<dbReference type="InterPro" id="IPR057993">
    <property type="entry name" value="HD-Zip_IV_C"/>
</dbReference>
<sequence length="724" mass="81400">MDSSRDDSSSDERGTSPDTNNNHDKRNYHRHTSHQIQRLEAYFKECPHPDDLQRRQLSEELNLKPKQIKFWFQNKRTQAKSHSEKADNAALRADNMKIRRENEAMEEALNNAVCPPCSGRGFGSAEKLRHIQKLRAENTLLKKEYERLSSYIAQHGGHPLPSVDAFTSLHGPSTYGSTSTNRRASYGSSSNHLHQPSSSSLRGPYSRENISMTAPPQSPKQLPLHHFPPLSQMDRMVMFEMAEKAVAEVMTLIQIEESMWKKSSIDGRLVIDPSNYEKCFAKINHFKVPSGRPESSKEVVVVQMDARILVDMFLDTEKWARLFPTIVNESKTIYVLDSVDQGRKIFSRVIYEQMHILSPLVPAREFIILRSCQQMEENVWMIADVSCNIPNVEFESTVPLCNKRPSGVLIQALPDGFSKVTWVEHVEVTDKMRPHRLYRDLFLYGGLGYGARRWTVILERMCERLYLSSVSDLSNDDYAGVVQTMEGRRSVMSLGERMSKNFAWMINMVQKLDFSQQSETNNSGVRISVRTNDAAGEPPGLIVCAGSSLSLPLPPLQVYDFLRNLEVRHQWDVLCQGNPVTEVARFITGTDTKNNVNFLEPSSGGEKKNELMILQDSFIDALGGMVVYAPMDLETAASAISGQIDSSTIPILPSGFIISCDGRPLSADEQDGGSSSTLLTVAFQILVSDPRYSTNINIEESATTVNTLISSTVQRIKSMLNCES</sequence>
<dbReference type="CDD" id="cd08875">
    <property type="entry name" value="START_ArGLABRA2_like"/>
    <property type="match status" value="1"/>
</dbReference>
<dbReference type="SMART" id="SM00389">
    <property type="entry name" value="HOX"/>
    <property type="match status" value="1"/>
</dbReference>
<dbReference type="PANTHER" id="PTHR45654:SF9">
    <property type="entry name" value="HOMEOBOX-LEUCINE ZIPPER PROTEIN HDG10-RELATED"/>
    <property type="match status" value="1"/>
</dbReference>
<evidence type="ECO:0000256" key="10">
    <source>
        <dbReference type="RuleBase" id="RU000682"/>
    </source>
</evidence>
<dbReference type="FunFam" id="1.10.10.60:FF:000229">
    <property type="entry name" value="Homeobox-leucine zipper protein HDG1"/>
    <property type="match status" value="1"/>
</dbReference>
<evidence type="ECO:0000256" key="8">
    <source>
        <dbReference type="ARBA" id="ARBA00023242"/>
    </source>
</evidence>
<evidence type="ECO:0000256" key="9">
    <source>
        <dbReference type="PROSITE-ProRule" id="PRU00108"/>
    </source>
</evidence>
<evidence type="ECO:0000313" key="15">
    <source>
        <dbReference type="EMBL" id="EOA19553.1"/>
    </source>
</evidence>
<dbReference type="SUPFAM" id="SSF55961">
    <property type="entry name" value="Bet v1-like"/>
    <property type="match status" value="2"/>
</dbReference>
<dbReference type="Proteomes" id="UP000029121">
    <property type="component" value="Unassembled WGS sequence"/>
</dbReference>
<dbReference type="Gene3D" id="1.10.10.60">
    <property type="entry name" value="Homeodomain-like"/>
    <property type="match status" value="1"/>
</dbReference>
<protein>
    <submittedName>
        <fullName evidence="15">Uncharacterized protein</fullName>
    </submittedName>
</protein>
<name>R0H7P3_9BRAS</name>
<dbReference type="PANTHER" id="PTHR45654">
    <property type="entry name" value="HOMEOBOX-LEUCINE ZIPPER PROTEIN MERISTEM L1"/>
    <property type="match status" value="1"/>
</dbReference>
<dbReference type="PROSITE" id="PS50071">
    <property type="entry name" value="HOMEOBOX_2"/>
    <property type="match status" value="1"/>
</dbReference>
<dbReference type="InterPro" id="IPR002913">
    <property type="entry name" value="START_lipid-bd_dom"/>
</dbReference>
<dbReference type="InterPro" id="IPR023393">
    <property type="entry name" value="START-like_dom_sf"/>
</dbReference>
<dbReference type="PROSITE" id="PS50848">
    <property type="entry name" value="START"/>
    <property type="match status" value="1"/>
</dbReference>
<keyword evidence="6 9" id="KW-0371">Homeobox</keyword>
<evidence type="ECO:0000256" key="2">
    <source>
        <dbReference type="ARBA" id="ARBA00006789"/>
    </source>
</evidence>
<feature type="domain" description="Homeobox" evidence="13">
    <location>
        <begin position="22"/>
        <end position="82"/>
    </location>
</feature>
<dbReference type="SMART" id="SM00234">
    <property type="entry name" value="START"/>
    <property type="match status" value="1"/>
</dbReference>
<dbReference type="AlphaFoldDB" id="R0H7P3"/>
<keyword evidence="8 9" id="KW-0539">Nucleus</keyword>
<dbReference type="InterPro" id="IPR009057">
    <property type="entry name" value="Homeodomain-like_sf"/>
</dbReference>
<dbReference type="InterPro" id="IPR042160">
    <property type="entry name" value="HD-Zip_IV"/>
</dbReference>
<dbReference type="Pfam" id="PF01852">
    <property type="entry name" value="START"/>
    <property type="match status" value="1"/>
</dbReference>
<evidence type="ECO:0000256" key="4">
    <source>
        <dbReference type="ARBA" id="ARBA00023054"/>
    </source>
</evidence>
<dbReference type="GO" id="GO:0005634">
    <property type="term" value="C:nucleus"/>
    <property type="evidence" value="ECO:0007669"/>
    <property type="project" value="UniProtKB-SubCell"/>
</dbReference>
<dbReference type="STRING" id="81985.R0H7P3"/>
<dbReference type="GO" id="GO:0008289">
    <property type="term" value="F:lipid binding"/>
    <property type="evidence" value="ECO:0007669"/>
    <property type="project" value="InterPro"/>
</dbReference>
<accession>R0H7P3</accession>
<evidence type="ECO:0000256" key="6">
    <source>
        <dbReference type="ARBA" id="ARBA00023155"/>
    </source>
</evidence>
<feature type="compositionally biased region" description="Polar residues" evidence="12">
    <location>
        <begin position="173"/>
        <end position="187"/>
    </location>
</feature>
<evidence type="ECO:0000256" key="11">
    <source>
        <dbReference type="SAM" id="Coils"/>
    </source>
</evidence>
<dbReference type="eggNOG" id="ENOG502QTNV">
    <property type="taxonomic scope" value="Eukaryota"/>
</dbReference>
<dbReference type="KEGG" id="crb:17881103"/>
<dbReference type="InterPro" id="IPR001356">
    <property type="entry name" value="HD"/>
</dbReference>
<evidence type="ECO:0000259" key="14">
    <source>
        <dbReference type="PROSITE" id="PS50848"/>
    </source>
</evidence>
<evidence type="ECO:0000313" key="16">
    <source>
        <dbReference type="Proteomes" id="UP000029121"/>
    </source>
</evidence>
<dbReference type="Pfam" id="PF25797">
    <property type="entry name" value="PDF2_C"/>
    <property type="match status" value="1"/>
</dbReference>
<dbReference type="OrthoDB" id="6159439at2759"/>
<evidence type="ECO:0000256" key="3">
    <source>
        <dbReference type="ARBA" id="ARBA00023015"/>
    </source>
</evidence>
<feature type="domain" description="START" evidence="14">
    <location>
        <begin position="231"/>
        <end position="467"/>
    </location>
</feature>
<reference evidence="16" key="1">
    <citation type="journal article" date="2013" name="Nat. Genet.">
        <title>The Capsella rubella genome and the genomic consequences of rapid mating system evolution.</title>
        <authorList>
            <person name="Slotte T."/>
            <person name="Hazzouri K.M."/>
            <person name="Agren J.A."/>
            <person name="Koenig D."/>
            <person name="Maumus F."/>
            <person name="Guo Y.L."/>
            <person name="Steige K."/>
            <person name="Platts A.E."/>
            <person name="Escobar J.S."/>
            <person name="Newman L.K."/>
            <person name="Wang W."/>
            <person name="Mandakova T."/>
            <person name="Vello E."/>
            <person name="Smith L.M."/>
            <person name="Henz S.R."/>
            <person name="Steffen J."/>
            <person name="Takuno S."/>
            <person name="Brandvain Y."/>
            <person name="Coop G."/>
            <person name="Andolfatto P."/>
            <person name="Hu T.T."/>
            <person name="Blanchette M."/>
            <person name="Clark R.M."/>
            <person name="Quesneville H."/>
            <person name="Nordborg M."/>
            <person name="Gaut B.S."/>
            <person name="Lysak M.A."/>
            <person name="Jenkins J."/>
            <person name="Grimwood J."/>
            <person name="Chapman J."/>
            <person name="Prochnik S."/>
            <person name="Shu S."/>
            <person name="Rokhsar D."/>
            <person name="Schmutz J."/>
            <person name="Weigel D."/>
            <person name="Wright S.I."/>
        </authorList>
    </citation>
    <scope>NUCLEOTIDE SEQUENCE [LARGE SCALE GENOMIC DNA]</scope>
    <source>
        <strain evidence="16">cv. Monte Gargano</strain>
    </source>
</reference>
<dbReference type="CDD" id="cd00086">
    <property type="entry name" value="homeodomain"/>
    <property type="match status" value="1"/>
</dbReference>
<dbReference type="InterPro" id="IPR017970">
    <property type="entry name" value="Homeobox_CS"/>
</dbReference>
<feature type="DNA-binding region" description="Homeobox" evidence="9">
    <location>
        <begin position="24"/>
        <end position="83"/>
    </location>
</feature>
<comment type="subcellular location">
    <subcellularLocation>
        <location evidence="1 9 10">Nucleus</location>
    </subcellularLocation>
</comment>
<dbReference type="PROSITE" id="PS00027">
    <property type="entry name" value="HOMEOBOX_1"/>
    <property type="match status" value="1"/>
</dbReference>
<feature type="compositionally biased region" description="Low complexity" evidence="12">
    <location>
        <begin position="188"/>
        <end position="201"/>
    </location>
</feature>
<proteinExistence type="inferred from homology"/>
<comment type="similarity">
    <text evidence="2">Belongs to the HD-ZIP homeobox family. Class IV subfamily.</text>
</comment>
<dbReference type="GO" id="GO:0000981">
    <property type="term" value="F:DNA-binding transcription factor activity, RNA polymerase II-specific"/>
    <property type="evidence" value="ECO:0007669"/>
    <property type="project" value="InterPro"/>
</dbReference>
<keyword evidence="7" id="KW-0804">Transcription</keyword>
<dbReference type="Gene3D" id="3.30.530.20">
    <property type="match status" value="1"/>
</dbReference>
<evidence type="ECO:0000256" key="12">
    <source>
        <dbReference type="SAM" id="MobiDB-lite"/>
    </source>
</evidence>